<dbReference type="EMBL" id="JADIMA010000020">
    <property type="protein sequence ID" value="MBO8472385.1"/>
    <property type="molecule type" value="Genomic_DNA"/>
</dbReference>
<evidence type="ECO:0000256" key="3">
    <source>
        <dbReference type="ARBA" id="ARBA00023004"/>
    </source>
</evidence>
<feature type="domain" description="Radical SAM core" evidence="7">
    <location>
        <begin position="59"/>
        <end position="289"/>
    </location>
</feature>
<evidence type="ECO:0000259" key="7">
    <source>
        <dbReference type="PROSITE" id="PS51918"/>
    </source>
</evidence>
<keyword evidence="2" id="KW-0479">Metal-binding</keyword>
<evidence type="ECO:0000313" key="8">
    <source>
        <dbReference type="EMBL" id="MBO8472385.1"/>
    </source>
</evidence>
<dbReference type="InterPro" id="IPR007197">
    <property type="entry name" value="rSAM"/>
</dbReference>
<dbReference type="GO" id="GO:0046872">
    <property type="term" value="F:metal ion binding"/>
    <property type="evidence" value="ECO:0007669"/>
    <property type="project" value="UniProtKB-KW"/>
</dbReference>
<sequence length="376" mass="41853">MDIFAIVLKLDRIISDIFSGKLPEKAELPELLLRLSEDGQLLESFSERARNVSKRVFGNRVFLRGLIEIGNVCRNDCYYCGIRKSNKNLRRYVLSEDEILSCCSYGYGEGFRTFVLQGGENPAIGDDFLCGIIRKIKKDLPGSAVTLSLGERGMDSFRKLRQAGADRYLLRHESADEEYFYRLHPHPGVETGNFMDDAAVTNHARRMASLKMLKALGYQTGAGFMVGAPGQTLEHIAADLEFIAGFRPQMVGIGPYMPHPDTPLGRISDGFWTLRRKRMMTLGLLSILRMMDPCMLLPSTTALNTLVPGGHYEGILAGANVIMPNLSPVYARKAYDLYSGKVADGGESRSGLNDLKMKLEAIGYAIDWSRGDYIKI</sequence>
<dbReference type="InterPro" id="IPR034422">
    <property type="entry name" value="HydE/PylB-like"/>
</dbReference>
<keyword evidence="4 5" id="KW-0411">Iron-sulfur</keyword>
<dbReference type="InterPro" id="IPR006638">
    <property type="entry name" value="Elp3/MiaA/NifB-like_rSAM"/>
</dbReference>
<dbReference type="CDD" id="cd01335">
    <property type="entry name" value="Radical_SAM"/>
    <property type="match status" value="1"/>
</dbReference>
<protein>
    <submittedName>
        <fullName evidence="8">[FeFe] hydrogenase H-cluster radical SAM maturase HydE</fullName>
    </submittedName>
</protein>
<dbReference type="SFLD" id="SFLDS00029">
    <property type="entry name" value="Radical_SAM"/>
    <property type="match status" value="1"/>
</dbReference>
<feature type="binding site" evidence="6">
    <location>
        <position position="148"/>
    </location>
    <ligand>
        <name>(3R)-3-methyl-D-ornithine</name>
        <dbReference type="ChEBI" id="CHEBI:64642"/>
    </ligand>
</feature>
<keyword evidence="1 5" id="KW-0949">S-adenosyl-L-methionine</keyword>
<keyword evidence="3 5" id="KW-0408">Iron</keyword>
<dbReference type="InterPro" id="IPR013785">
    <property type="entry name" value="Aldolase_TIM"/>
</dbReference>
<feature type="binding site" evidence="5">
    <location>
        <position position="77"/>
    </location>
    <ligand>
        <name>[4Fe-4S] cluster</name>
        <dbReference type="ChEBI" id="CHEBI:49883"/>
        <note>4Fe-4S-S-AdoMet</note>
    </ligand>
</feature>
<organism evidence="8 9">
    <name type="scientific">Candidatus Merdivivens pullicola</name>
    <dbReference type="NCBI Taxonomy" id="2840872"/>
    <lineage>
        <taxon>Bacteria</taxon>
        <taxon>Pseudomonadati</taxon>
        <taxon>Bacteroidota</taxon>
        <taxon>Bacteroidia</taxon>
        <taxon>Bacteroidales</taxon>
        <taxon>Muribaculaceae</taxon>
        <taxon>Muribaculaceae incertae sedis</taxon>
        <taxon>Candidatus Merdivivens</taxon>
    </lineage>
</organism>
<dbReference type="PIRSF" id="PIRSF004762">
    <property type="entry name" value="CHP00423"/>
    <property type="match status" value="1"/>
</dbReference>
<evidence type="ECO:0000256" key="1">
    <source>
        <dbReference type="ARBA" id="ARBA00022691"/>
    </source>
</evidence>
<dbReference type="GO" id="GO:0051539">
    <property type="term" value="F:4 iron, 4 sulfur cluster binding"/>
    <property type="evidence" value="ECO:0007669"/>
    <property type="project" value="UniProtKB-KW"/>
</dbReference>
<dbReference type="PANTHER" id="PTHR43726:SF1">
    <property type="entry name" value="BIOTIN SYNTHASE"/>
    <property type="match status" value="1"/>
</dbReference>
<dbReference type="PANTHER" id="PTHR43726">
    <property type="entry name" value="3-METHYLORNITHINE SYNTHASE"/>
    <property type="match status" value="1"/>
</dbReference>
<dbReference type="SFLD" id="SFLDG01280">
    <property type="entry name" value="HydE/PylB-like"/>
    <property type="match status" value="1"/>
</dbReference>
<dbReference type="PROSITE" id="PS51918">
    <property type="entry name" value="RADICAL_SAM"/>
    <property type="match status" value="1"/>
</dbReference>
<dbReference type="GO" id="GO:0016740">
    <property type="term" value="F:transferase activity"/>
    <property type="evidence" value="ECO:0007669"/>
    <property type="project" value="TreeGrafter"/>
</dbReference>
<dbReference type="InterPro" id="IPR024021">
    <property type="entry name" value="FeFe-hyd_HydE_rSAM"/>
</dbReference>
<evidence type="ECO:0000256" key="5">
    <source>
        <dbReference type="PIRSR" id="PIRSR004762-1"/>
    </source>
</evidence>
<evidence type="ECO:0000256" key="6">
    <source>
        <dbReference type="PIRSR" id="PIRSR004762-2"/>
    </source>
</evidence>
<comment type="cofactor">
    <cofactor evidence="5">
        <name>[4Fe-4S] cluster</name>
        <dbReference type="ChEBI" id="CHEBI:49883"/>
    </cofactor>
    <text evidence="5">Binds 1 [4Fe-4S] cluster. The cluster is coordinated with 3 cysteines and an exchangeable S-adenosyl-L-methionine.</text>
</comment>
<proteinExistence type="predicted"/>
<feature type="binding site" evidence="5">
    <location>
        <position position="80"/>
    </location>
    <ligand>
        <name>[4Fe-4S] cluster</name>
        <dbReference type="ChEBI" id="CHEBI:49883"/>
        <note>4Fe-4S-S-AdoMet</note>
    </ligand>
</feature>
<dbReference type="Gene3D" id="3.20.20.70">
    <property type="entry name" value="Aldolase class I"/>
    <property type="match status" value="1"/>
</dbReference>
<dbReference type="AlphaFoldDB" id="A0A9D9NGH0"/>
<accession>A0A9D9NGH0</accession>
<evidence type="ECO:0000256" key="4">
    <source>
        <dbReference type="ARBA" id="ARBA00023014"/>
    </source>
</evidence>
<dbReference type="SFLD" id="SFLDG01060">
    <property type="entry name" value="BATS_domain_containing"/>
    <property type="match status" value="1"/>
</dbReference>
<dbReference type="Pfam" id="PF04055">
    <property type="entry name" value="Radical_SAM"/>
    <property type="match status" value="1"/>
</dbReference>
<evidence type="ECO:0000256" key="2">
    <source>
        <dbReference type="ARBA" id="ARBA00022723"/>
    </source>
</evidence>
<evidence type="ECO:0000313" key="9">
    <source>
        <dbReference type="Proteomes" id="UP000823604"/>
    </source>
</evidence>
<gene>
    <name evidence="8" type="primary">hydE</name>
    <name evidence="8" type="ORF">IAB81_01980</name>
</gene>
<keyword evidence="5" id="KW-0004">4Fe-4S</keyword>
<reference evidence="8" key="1">
    <citation type="submission" date="2020-10" db="EMBL/GenBank/DDBJ databases">
        <authorList>
            <person name="Gilroy R."/>
        </authorList>
    </citation>
    <scope>NUCLEOTIDE SEQUENCE</scope>
    <source>
        <strain evidence="8">B1-8020</strain>
    </source>
</reference>
<dbReference type="InterPro" id="IPR058240">
    <property type="entry name" value="rSAM_sf"/>
</dbReference>
<name>A0A9D9NGH0_9BACT</name>
<feature type="binding site" evidence="6">
    <location>
        <position position="173"/>
    </location>
    <ligand>
        <name>S-adenosyl-L-methionine</name>
        <dbReference type="ChEBI" id="CHEBI:59789"/>
    </ligand>
</feature>
<dbReference type="SMART" id="SM00729">
    <property type="entry name" value="Elp3"/>
    <property type="match status" value="1"/>
</dbReference>
<dbReference type="Proteomes" id="UP000823604">
    <property type="component" value="Unassembled WGS sequence"/>
</dbReference>
<feature type="binding site" evidence="5">
    <location>
        <position position="73"/>
    </location>
    <ligand>
        <name>[4Fe-4S] cluster</name>
        <dbReference type="ChEBI" id="CHEBI:49883"/>
        <note>4Fe-4S-S-AdoMet</note>
    </ligand>
</feature>
<dbReference type="NCBIfam" id="TIGR03956">
    <property type="entry name" value="rSAM_HydE"/>
    <property type="match status" value="1"/>
</dbReference>
<reference evidence="8" key="2">
    <citation type="journal article" date="2021" name="PeerJ">
        <title>Extensive microbial diversity within the chicken gut microbiome revealed by metagenomics and culture.</title>
        <authorList>
            <person name="Gilroy R."/>
            <person name="Ravi A."/>
            <person name="Getino M."/>
            <person name="Pursley I."/>
            <person name="Horton D.L."/>
            <person name="Alikhan N.F."/>
            <person name="Baker D."/>
            <person name="Gharbi K."/>
            <person name="Hall N."/>
            <person name="Watson M."/>
            <person name="Adriaenssens E.M."/>
            <person name="Foster-Nyarko E."/>
            <person name="Jarju S."/>
            <person name="Secka A."/>
            <person name="Antonio M."/>
            <person name="Oren A."/>
            <person name="Chaudhuri R.R."/>
            <person name="La Ragione R."/>
            <person name="Hildebrand F."/>
            <person name="Pallen M.J."/>
        </authorList>
    </citation>
    <scope>NUCLEOTIDE SEQUENCE</scope>
    <source>
        <strain evidence="8">B1-8020</strain>
    </source>
</reference>
<comment type="caution">
    <text evidence="8">The sequence shown here is derived from an EMBL/GenBank/DDBJ whole genome shotgun (WGS) entry which is preliminary data.</text>
</comment>
<dbReference type="SUPFAM" id="SSF102114">
    <property type="entry name" value="Radical SAM enzymes"/>
    <property type="match status" value="1"/>
</dbReference>